<reference evidence="2" key="1">
    <citation type="submission" date="2024-06" db="EMBL/GenBank/DDBJ databases">
        <title>Complete genome of Salinicola endophyticus HNIBRBA4755.</title>
        <authorList>
            <person name="Shin S.Y."/>
            <person name="Kang H."/>
            <person name="Song J."/>
        </authorList>
    </citation>
    <scope>NUCLEOTIDE SEQUENCE</scope>
    <source>
        <strain evidence="2">HNIBRBA4755</strain>
    </source>
</reference>
<dbReference type="InterPro" id="IPR008023">
    <property type="entry name" value="DUF748"/>
</dbReference>
<dbReference type="PANTHER" id="PTHR30441">
    <property type="entry name" value="DUF748 DOMAIN-CONTAINING PROTEIN"/>
    <property type="match status" value="1"/>
</dbReference>
<accession>A0AB74U9X0</accession>
<feature type="compositionally biased region" description="Polar residues" evidence="1">
    <location>
        <begin position="357"/>
        <end position="368"/>
    </location>
</feature>
<protein>
    <submittedName>
        <fullName evidence="2">DUF748 domain-containing protein</fullName>
    </submittedName>
</protein>
<proteinExistence type="predicted"/>
<dbReference type="Pfam" id="PF05359">
    <property type="entry name" value="DUF748"/>
    <property type="match status" value="1"/>
</dbReference>
<sequence length="596" mass="63088">MASATRRRWIGVFTVALALLFLAIVAGPWALTKWAESHFSRSLGEPVALARLSFNPFTATASFSSLEIGSGKTPMLTAASGRVAFAWDSLWQPGIHIDSVTLSSPHLNLVSPPSGPLNVTTLGQGSSASNDAGQPMPLTIDRIRAEHGRIAWVDQAAAGQPRIQADEVDLTLKGFQRPDGGPMQGQATASLGGGQLDLEGQFGVLPLSGDLALKAQQVNAAALDPWLTRALPARVVGGQLSLDGRLRLGQASRAAVAYQGGVTLNGVDTQGAQGQPLFSVQRGVAEQIDFASGDHLVVGSLSLTAPKLNALVDDQGRFNLLAQFGGSQQAQSGQTQNESSESQSSQGQTGQNPSNGRQNSQAQGGKNPSNEHHSQGSGDDSQSGGMALALEKLRVEQGEMTFEDRRMSPVVSLDIGQLQGQLTRFDTRTAKPAQYHVEGRVSDGTPVMIEGEVSFGDSLGARMHLTTQRLALSQFAPYIRRFAGYRIEHGSADLDLHYRLQDGALTARNHIILKQLDLGREVDPDASSLPLKNLVALLQAESGVINLNIPIDTTVSGSNVDMSVVIWQAISESLENLITSPIDSLQALIGSPKEGT</sequence>
<dbReference type="PANTHER" id="PTHR30441:SF8">
    <property type="entry name" value="DUF748 DOMAIN-CONTAINING PROTEIN"/>
    <property type="match status" value="1"/>
</dbReference>
<dbReference type="AlphaFoldDB" id="A0AB74U9X0"/>
<gene>
    <name evidence="2" type="ORF">ABV408_13990</name>
</gene>
<dbReference type="GO" id="GO:0090313">
    <property type="term" value="P:regulation of protein targeting to membrane"/>
    <property type="evidence" value="ECO:0007669"/>
    <property type="project" value="TreeGrafter"/>
</dbReference>
<feature type="compositionally biased region" description="Low complexity" evidence="1">
    <location>
        <begin position="326"/>
        <end position="356"/>
    </location>
</feature>
<evidence type="ECO:0000313" key="2">
    <source>
        <dbReference type="EMBL" id="XCJ78540.1"/>
    </source>
</evidence>
<dbReference type="RefSeq" id="WP_353979525.1">
    <property type="nucleotide sequence ID" value="NZ_CP159578.1"/>
</dbReference>
<evidence type="ECO:0000256" key="1">
    <source>
        <dbReference type="SAM" id="MobiDB-lite"/>
    </source>
</evidence>
<organism evidence="2">
    <name type="scientific">Salinicola endophyticus</name>
    <dbReference type="NCBI Taxonomy" id="1949083"/>
    <lineage>
        <taxon>Bacteria</taxon>
        <taxon>Pseudomonadati</taxon>
        <taxon>Pseudomonadota</taxon>
        <taxon>Gammaproteobacteria</taxon>
        <taxon>Oceanospirillales</taxon>
        <taxon>Halomonadaceae</taxon>
        <taxon>Salinicola</taxon>
    </lineage>
</organism>
<dbReference type="GO" id="GO:0005886">
    <property type="term" value="C:plasma membrane"/>
    <property type="evidence" value="ECO:0007669"/>
    <property type="project" value="TreeGrafter"/>
</dbReference>
<feature type="compositionally biased region" description="Low complexity" evidence="1">
    <location>
        <begin position="375"/>
        <end position="384"/>
    </location>
</feature>
<dbReference type="InterPro" id="IPR052894">
    <property type="entry name" value="AsmA-related"/>
</dbReference>
<name>A0AB74U9X0_9GAMM</name>
<dbReference type="EMBL" id="CP159578">
    <property type="protein sequence ID" value="XCJ78540.1"/>
    <property type="molecule type" value="Genomic_DNA"/>
</dbReference>
<feature type="region of interest" description="Disordered" evidence="1">
    <location>
        <begin position="326"/>
        <end position="384"/>
    </location>
</feature>